<evidence type="ECO:0000256" key="6">
    <source>
        <dbReference type="ARBA" id="ARBA00022729"/>
    </source>
</evidence>
<evidence type="ECO:0000256" key="12">
    <source>
        <dbReference type="ARBA" id="ARBA00023136"/>
    </source>
</evidence>
<keyword evidence="10" id="KW-0067">ATP-binding</keyword>
<dbReference type="Proteomes" id="UP000325315">
    <property type="component" value="Unassembled WGS sequence"/>
</dbReference>
<dbReference type="Gene3D" id="1.10.510.10">
    <property type="entry name" value="Transferase(Phosphotransferase) domain 1"/>
    <property type="match status" value="1"/>
</dbReference>
<dbReference type="CDD" id="cd14066">
    <property type="entry name" value="STKc_IRAK"/>
    <property type="match status" value="1"/>
</dbReference>
<dbReference type="OrthoDB" id="960761at2759"/>
<dbReference type="GO" id="GO:0005524">
    <property type="term" value="F:ATP binding"/>
    <property type="evidence" value="ECO:0007669"/>
    <property type="project" value="UniProtKB-KW"/>
</dbReference>
<keyword evidence="9 22" id="KW-0418">Kinase</keyword>
<feature type="transmembrane region" description="Helical" evidence="18">
    <location>
        <begin position="279"/>
        <end position="301"/>
    </location>
</feature>
<evidence type="ECO:0000256" key="18">
    <source>
        <dbReference type="SAM" id="Phobius"/>
    </source>
</evidence>
<dbReference type="Gene3D" id="3.30.430.20">
    <property type="entry name" value="Gnk2 domain, C-X8-C-X2-C motif"/>
    <property type="match status" value="2"/>
</dbReference>
<gene>
    <name evidence="22" type="ORF">EPI10_011747</name>
</gene>
<sequence>MPSFNLFSSVLLFFYIFYLAAEANPSFLYKFCYDKDTTFTTNSTYGTNLNLLLSSLTSNANRIDGFYNTTVGQQPPDRIYGLFLCRGDVTPDVCRDCVAAAARNATSLCPVEKNSVIWYDKCVLRYSNESIFSAMETRPGGTVWDNDTFTEEEDFVDIVASLVKDVASEAADAPMGAKKFSTKEANLSGSQTLYSLAQCTPDISDVACNLCLESAITEFSDCCRQKEKATRASSLLPSCNVQYGLTLFYNKTAGEVSRSKPSPLPPRDSGKGKISSQTIIYIVVPTVGFLVLLSTFCYCILRRKARMKPYLLKDQKDKSKARTMNSLQYDMSTIEAATDNFSDANMIGVGGFGSMYKGTLANGQEIAVKRLSKSSKQGAEEFKNEVALVAKLQHRNLVRLLGFCVEREERMLIYEFVPNKSLDCFLFGLPLFNLKLSPKDTYMLWIKLLLMDIDTEKQKQLDWPTRLKIIKGTARGLLYLHTDSRLKIVHRDLKPSNILLDEDMNPKISDFGMARIVEENHNLEYTKKIVGTYQHKHTNKYPHLSGYIAPEYALHGIFSFKSDVYSYGVLTLEIVGGETNTSFYNPESSENLLTYAWRYWTERRPLEIMDPTLRDSYMSDEVIRCIQIGLLCVQQNPKSRPTMARIVSMLSSSAITLPAPQQPAFFFGTKTRGSTSGEEMGLDQSTRKFQCSTNDVSITEFYPR</sequence>
<keyword evidence="12 18" id="KW-0472">Membrane</keyword>
<dbReference type="Gene3D" id="3.30.200.20">
    <property type="entry name" value="Phosphorylase Kinase, domain 1"/>
    <property type="match status" value="1"/>
</dbReference>
<dbReference type="InterPro" id="IPR000719">
    <property type="entry name" value="Prot_kinase_dom"/>
</dbReference>
<evidence type="ECO:0000256" key="17">
    <source>
        <dbReference type="ARBA" id="ARBA00048679"/>
    </source>
</evidence>
<keyword evidence="6 19" id="KW-0732">Signal</keyword>
<name>A0A5B6W859_9ROSI</name>
<feature type="domain" description="Protein kinase" evidence="20">
    <location>
        <begin position="341"/>
        <end position="665"/>
    </location>
</feature>
<keyword evidence="4" id="KW-0808">Transferase</keyword>
<keyword evidence="15" id="KW-0325">Glycoprotein</keyword>
<dbReference type="PANTHER" id="PTHR27002">
    <property type="entry name" value="RECEPTOR-LIKE SERINE/THREONINE-PROTEIN KINASE SD1-8"/>
    <property type="match status" value="1"/>
</dbReference>
<keyword evidence="7" id="KW-0677">Repeat</keyword>
<dbReference type="PROSITE" id="PS50011">
    <property type="entry name" value="PROTEIN_KINASE_DOM"/>
    <property type="match status" value="1"/>
</dbReference>
<dbReference type="SMART" id="SM00220">
    <property type="entry name" value="S_TKc"/>
    <property type="match status" value="1"/>
</dbReference>
<organism evidence="22 23">
    <name type="scientific">Gossypium australe</name>
    <dbReference type="NCBI Taxonomy" id="47621"/>
    <lineage>
        <taxon>Eukaryota</taxon>
        <taxon>Viridiplantae</taxon>
        <taxon>Streptophyta</taxon>
        <taxon>Embryophyta</taxon>
        <taxon>Tracheophyta</taxon>
        <taxon>Spermatophyta</taxon>
        <taxon>Magnoliopsida</taxon>
        <taxon>eudicotyledons</taxon>
        <taxon>Gunneridae</taxon>
        <taxon>Pentapetalae</taxon>
        <taxon>rosids</taxon>
        <taxon>malvids</taxon>
        <taxon>Malvales</taxon>
        <taxon>Malvaceae</taxon>
        <taxon>Malvoideae</taxon>
        <taxon>Gossypium</taxon>
    </lineage>
</organism>
<keyword evidence="23" id="KW-1185">Reference proteome</keyword>
<evidence type="ECO:0000256" key="13">
    <source>
        <dbReference type="ARBA" id="ARBA00023157"/>
    </source>
</evidence>
<accession>A0A5B6W859</accession>
<evidence type="ECO:0000256" key="11">
    <source>
        <dbReference type="ARBA" id="ARBA00022989"/>
    </source>
</evidence>
<dbReference type="InterPro" id="IPR038408">
    <property type="entry name" value="GNK2_sf"/>
</dbReference>
<keyword evidence="3" id="KW-0723">Serine/threonine-protein kinase</keyword>
<dbReference type="InterPro" id="IPR001245">
    <property type="entry name" value="Ser-Thr/Tyr_kinase_cat_dom"/>
</dbReference>
<dbReference type="FunFam" id="3.30.200.20:FF:000142">
    <property type="entry name" value="Cysteine-rich receptor-like protein kinase 10"/>
    <property type="match status" value="1"/>
</dbReference>
<feature type="signal peptide" evidence="19">
    <location>
        <begin position="1"/>
        <end position="23"/>
    </location>
</feature>
<evidence type="ECO:0000256" key="5">
    <source>
        <dbReference type="ARBA" id="ARBA00022692"/>
    </source>
</evidence>
<dbReference type="PROSITE" id="PS00108">
    <property type="entry name" value="PROTEIN_KINASE_ST"/>
    <property type="match status" value="1"/>
</dbReference>
<feature type="domain" description="Gnk2-homologous" evidence="21">
    <location>
        <begin position="137"/>
        <end position="248"/>
    </location>
</feature>
<comment type="catalytic activity">
    <reaction evidence="17">
        <text>L-seryl-[protein] + ATP = O-phospho-L-seryl-[protein] + ADP + H(+)</text>
        <dbReference type="Rhea" id="RHEA:17989"/>
        <dbReference type="Rhea" id="RHEA-COMP:9863"/>
        <dbReference type="Rhea" id="RHEA-COMP:11604"/>
        <dbReference type="ChEBI" id="CHEBI:15378"/>
        <dbReference type="ChEBI" id="CHEBI:29999"/>
        <dbReference type="ChEBI" id="CHEBI:30616"/>
        <dbReference type="ChEBI" id="CHEBI:83421"/>
        <dbReference type="ChEBI" id="CHEBI:456216"/>
        <dbReference type="EC" id="2.7.11.1"/>
    </reaction>
</comment>
<evidence type="ECO:0000256" key="4">
    <source>
        <dbReference type="ARBA" id="ARBA00022679"/>
    </source>
</evidence>
<feature type="chain" id="PRO_5022726473" description="non-specific serine/threonine protein kinase" evidence="19">
    <location>
        <begin position="24"/>
        <end position="704"/>
    </location>
</feature>
<dbReference type="Pfam" id="PF01657">
    <property type="entry name" value="Stress-antifung"/>
    <property type="match status" value="2"/>
</dbReference>
<dbReference type="EMBL" id="SMMG02000004">
    <property type="protein sequence ID" value="KAA3477890.1"/>
    <property type="molecule type" value="Genomic_DNA"/>
</dbReference>
<comment type="subcellular location">
    <subcellularLocation>
        <location evidence="1">Membrane</location>
        <topology evidence="1">Single-pass membrane protein</topology>
    </subcellularLocation>
</comment>
<evidence type="ECO:0000256" key="9">
    <source>
        <dbReference type="ARBA" id="ARBA00022777"/>
    </source>
</evidence>
<comment type="catalytic activity">
    <reaction evidence="16">
        <text>L-threonyl-[protein] + ATP = O-phospho-L-threonyl-[protein] + ADP + H(+)</text>
        <dbReference type="Rhea" id="RHEA:46608"/>
        <dbReference type="Rhea" id="RHEA-COMP:11060"/>
        <dbReference type="Rhea" id="RHEA-COMP:11605"/>
        <dbReference type="ChEBI" id="CHEBI:15378"/>
        <dbReference type="ChEBI" id="CHEBI:30013"/>
        <dbReference type="ChEBI" id="CHEBI:30616"/>
        <dbReference type="ChEBI" id="CHEBI:61977"/>
        <dbReference type="ChEBI" id="CHEBI:456216"/>
        <dbReference type="EC" id="2.7.11.1"/>
    </reaction>
</comment>
<dbReference type="Pfam" id="PF07714">
    <property type="entry name" value="PK_Tyr_Ser-Thr"/>
    <property type="match status" value="1"/>
</dbReference>
<comment type="caution">
    <text evidence="22">The sequence shown here is derived from an EMBL/GenBank/DDBJ whole genome shotgun (WGS) entry which is preliminary data.</text>
</comment>
<keyword evidence="8" id="KW-0547">Nucleotide-binding</keyword>
<dbReference type="GO" id="GO:0004674">
    <property type="term" value="F:protein serine/threonine kinase activity"/>
    <property type="evidence" value="ECO:0007669"/>
    <property type="project" value="UniProtKB-KW"/>
</dbReference>
<dbReference type="EC" id="2.7.11.1" evidence="2"/>
<dbReference type="PANTHER" id="PTHR27002:SF1050">
    <property type="entry name" value="CYSTEINE-RICH RECEPTOR-LIKE PROTEIN KINASE 5"/>
    <property type="match status" value="1"/>
</dbReference>
<keyword evidence="13" id="KW-1015">Disulfide bond</keyword>
<evidence type="ECO:0000256" key="8">
    <source>
        <dbReference type="ARBA" id="ARBA00022741"/>
    </source>
</evidence>
<dbReference type="GO" id="GO:0005886">
    <property type="term" value="C:plasma membrane"/>
    <property type="evidence" value="ECO:0007669"/>
    <property type="project" value="TreeGrafter"/>
</dbReference>
<evidence type="ECO:0000256" key="7">
    <source>
        <dbReference type="ARBA" id="ARBA00022737"/>
    </source>
</evidence>
<dbReference type="PROSITE" id="PS51473">
    <property type="entry name" value="GNK2"/>
    <property type="match status" value="2"/>
</dbReference>
<evidence type="ECO:0000256" key="15">
    <source>
        <dbReference type="ARBA" id="ARBA00023180"/>
    </source>
</evidence>
<evidence type="ECO:0000256" key="1">
    <source>
        <dbReference type="ARBA" id="ARBA00004167"/>
    </source>
</evidence>
<dbReference type="GO" id="GO:0042742">
    <property type="term" value="P:defense response to bacterium"/>
    <property type="evidence" value="ECO:0007669"/>
    <property type="project" value="TreeGrafter"/>
</dbReference>
<keyword evidence="11 18" id="KW-1133">Transmembrane helix</keyword>
<dbReference type="FunFam" id="3.30.430.20:FF:000003">
    <property type="entry name" value="Cysteine-rich RLK (RECEPTOR-like protein kinase) 10"/>
    <property type="match status" value="1"/>
</dbReference>
<dbReference type="SUPFAM" id="SSF56112">
    <property type="entry name" value="Protein kinase-like (PK-like)"/>
    <property type="match status" value="1"/>
</dbReference>
<keyword evidence="14 22" id="KW-0675">Receptor</keyword>
<evidence type="ECO:0000313" key="23">
    <source>
        <dbReference type="Proteomes" id="UP000325315"/>
    </source>
</evidence>
<evidence type="ECO:0000256" key="2">
    <source>
        <dbReference type="ARBA" id="ARBA00012513"/>
    </source>
</evidence>
<evidence type="ECO:0000256" key="19">
    <source>
        <dbReference type="SAM" id="SignalP"/>
    </source>
</evidence>
<evidence type="ECO:0000256" key="3">
    <source>
        <dbReference type="ARBA" id="ARBA00022527"/>
    </source>
</evidence>
<dbReference type="InterPro" id="IPR008271">
    <property type="entry name" value="Ser/Thr_kinase_AS"/>
</dbReference>
<evidence type="ECO:0000313" key="22">
    <source>
        <dbReference type="EMBL" id="KAA3477890.1"/>
    </source>
</evidence>
<evidence type="ECO:0000256" key="14">
    <source>
        <dbReference type="ARBA" id="ARBA00023170"/>
    </source>
</evidence>
<dbReference type="AlphaFoldDB" id="A0A5B6W859"/>
<feature type="domain" description="Gnk2-homologous" evidence="21">
    <location>
        <begin position="26"/>
        <end position="131"/>
    </location>
</feature>
<dbReference type="InterPro" id="IPR002902">
    <property type="entry name" value="GNK2"/>
</dbReference>
<keyword evidence="5 18" id="KW-0812">Transmembrane</keyword>
<evidence type="ECO:0000256" key="16">
    <source>
        <dbReference type="ARBA" id="ARBA00047899"/>
    </source>
</evidence>
<evidence type="ECO:0000259" key="21">
    <source>
        <dbReference type="PROSITE" id="PS51473"/>
    </source>
</evidence>
<proteinExistence type="predicted"/>
<evidence type="ECO:0000259" key="20">
    <source>
        <dbReference type="PROSITE" id="PS50011"/>
    </source>
</evidence>
<dbReference type="FunFam" id="1.10.510.10:FF:000060">
    <property type="entry name" value="G-type lectin S-receptor-like serine/threonine-protein kinase"/>
    <property type="match status" value="1"/>
</dbReference>
<protein>
    <recommendedName>
        <fullName evidence="2">non-specific serine/threonine protein kinase</fullName>
        <ecNumber evidence="2">2.7.11.1</ecNumber>
    </recommendedName>
</protein>
<dbReference type="CDD" id="cd23509">
    <property type="entry name" value="Gnk2-like"/>
    <property type="match status" value="2"/>
</dbReference>
<dbReference type="InterPro" id="IPR011009">
    <property type="entry name" value="Kinase-like_dom_sf"/>
</dbReference>
<evidence type="ECO:0000256" key="10">
    <source>
        <dbReference type="ARBA" id="ARBA00022840"/>
    </source>
</evidence>
<reference evidence="23" key="1">
    <citation type="journal article" date="2019" name="Plant Biotechnol. J.">
        <title>Genome sequencing of the Australian wild diploid species Gossypium australe highlights disease resistance and delayed gland morphogenesis.</title>
        <authorList>
            <person name="Cai Y."/>
            <person name="Cai X."/>
            <person name="Wang Q."/>
            <person name="Wang P."/>
            <person name="Zhang Y."/>
            <person name="Cai C."/>
            <person name="Xu Y."/>
            <person name="Wang K."/>
            <person name="Zhou Z."/>
            <person name="Wang C."/>
            <person name="Geng S."/>
            <person name="Li B."/>
            <person name="Dong Q."/>
            <person name="Hou Y."/>
            <person name="Wang H."/>
            <person name="Ai P."/>
            <person name="Liu Z."/>
            <person name="Yi F."/>
            <person name="Sun M."/>
            <person name="An G."/>
            <person name="Cheng J."/>
            <person name="Zhang Y."/>
            <person name="Shi Q."/>
            <person name="Xie Y."/>
            <person name="Shi X."/>
            <person name="Chang Y."/>
            <person name="Huang F."/>
            <person name="Chen Y."/>
            <person name="Hong S."/>
            <person name="Mi L."/>
            <person name="Sun Q."/>
            <person name="Zhang L."/>
            <person name="Zhou B."/>
            <person name="Peng R."/>
            <person name="Zhang X."/>
            <person name="Liu F."/>
        </authorList>
    </citation>
    <scope>NUCLEOTIDE SEQUENCE [LARGE SCALE GENOMIC DNA]</scope>
    <source>
        <strain evidence="23">cv. PA1801</strain>
    </source>
</reference>